<comment type="caution">
    <text evidence="3">The sequence shown here is derived from an EMBL/GenBank/DDBJ whole genome shotgun (WGS) entry which is preliminary data.</text>
</comment>
<feature type="transmembrane region" description="Helical" evidence="1">
    <location>
        <begin position="186"/>
        <end position="214"/>
    </location>
</feature>
<evidence type="ECO:0000256" key="1">
    <source>
        <dbReference type="SAM" id="Phobius"/>
    </source>
</evidence>
<feature type="transmembrane region" description="Helical" evidence="1">
    <location>
        <begin position="131"/>
        <end position="154"/>
    </location>
</feature>
<dbReference type="AlphaFoldDB" id="A0A286UTR8"/>
<dbReference type="EMBL" id="NBII01000001">
    <property type="protein sequence ID" value="PAV22971.1"/>
    <property type="molecule type" value="Genomic_DNA"/>
</dbReference>
<sequence>MSSNQDISLLELETYVLQTLVSRSLRIATASLLVYDTIIMFDKEVKYFWSKPRNFVSILYFTNRYLGLYGALSKTYLDTFNASPKSTILKVDIVIGQFSAWSYNLANTIVTVIVDYILVMRVSALWGREKLLSTCLTMLILVESIVSLVCFVLAEYLSSISSLILTPSISVCIVSADAGQESRVRVLALIDWLVVIAVGLVLMTLAVYKAIQYWNSSPLFKGYALVQVLITDQLMWYFFIISCGILNIIVFNIRSSNSLNTVILDAIGNPSFLSLIGCHMLFNLKIAGERGVSAGTDYSLSTMSAVKFQEAGT</sequence>
<dbReference type="InterPro" id="IPR045340">
    <property type="entry name" value="DUF6533"/>
</dbReference>
<reference evidence="3 4" key="1">
    <citation type="journal article" date="2017" name="Mol. Ecol.">
        <title>Comparative and population genomic landscape of Phellinus noxius: A hypervariable fungus causing root rot in trees.</title>
        <authorList>
            <person name="Chung C.L."/>
            <person name="Lee T.J."/>
            <person name="Akiba M."/>
            <person name="Lee H.H."/>
            <person name="Kuo T.H."/>
            <person name="Liu D."/>
            <person name="Ke H.M."/>
            <person name="Yokoi T."/>
            <person name="Roa M.B."/>
            <person name="Lu M.J."/>
            <person name="Chang Y.Y."/>
            <person name="Ann P.J."/>
            <person name="Tsai J.N."/>
            <person name="Chen C.Y."/>
            <person name="Tzean S.S."/>
            <person name="Ota Y."/>
            <person name="Hattori T."/>
            <person name="Sahashi N."/>
            <person name="Liou R.F."/>
            <person name="Kikuchi T."/>
            <person name="Tsai I.J."/>
        </authorList>
    </citation>
    <scope>NUCLEOTIDE SEQUENCE [LARGE SCALE GENOMIC DNA]</scope>
    <source>
        <strain evidence="3 4">FFPRI411160</strain>
    </source>
</reference>
<evidence type="ECO:0000313" key="4">
    <source>
        <dbReference type="Proteomes" id="UP000217199"/>
    </source>
</evidence>
<feature type="transmembrane region" description="Helical" evidence="1">
    <location>
        <begin position="100"/>
        <end position="119"/>
    </location>
</feature>
<keyword evidence="1" id="KW-0472">Membrane</keyword>
<name>A0A286UTR8_9AGAM</name>
<organism evidence="3 4">
    <name type="scientific">Pyrrhoderma noxium</name>
    <dbReference type="NCBI Taxonomy" id="2282107"/>
    <lineage>
        <taxon>Eukaryota</taxon>
        <taxon>Fungi</taxon>
        <taxon>Dikarya</taxon>
        <taxon>Basidiomycota</taxon>
        <taxon>Agaricomycotina</taxon>
        <taxon>Agaricomycetes</taxon>
        <taxon>Hymenochaetales</taxon>
        <taxon>Hymenochaetaceae</taxon>
        <taxon>Pyrrhoderma</taxon>
    </lineage>
</organism>
<feature type="transmembrane region" description="Helical" evidence="1">
    <location>
        <begin position="234"/>
        <end position="253"/>
    </location>
</feature>
<dbReference type="Pfam" id="PF20151">
    <property type="entry name" value="DUF6533"/>
    <property type="match status" value="1"/>
</dbReference>
<dbReference type="InParanoid" id="A0A286UTR8"/>
<keyword evidence="4" id="KW-1185">Reference proteome</keyword>
<keyword evidence="1" id="KW-1133">Transmembrane helix</keyword>
<keyword evidence="1" id="KW-0812">Transmembrane</keyword>
<feature type="transmembrane region" description="Helical" evidence="1">
    <location>
        <begin position="53"/>
        <end position="72"/>
    </location>
</feature>
<evidence type="ECO:0000313" key="3">
    <source>
        <dbReference type="EMBL" id="PAV22971.1"/>
    </source>
</evidence>
<feature type="transmembrane region" description="Helical" evidence="1">
    <location>
        <begin position="160"/>
        <end position="179"/>
    </location>
</feature>
<feature type="domain" description="DUF6533" evidence="2">
    <location>
        <begin position="26"/>
        <end position="68"/>
    </location>
</feature>
<evidence type="ECO:0000259" key="2">
    <source>
        <dbReference type="Pfam" id="PF20151"/>
    </source>
</evidence>
<dbReference type="Proteomes" id="UP000217199">
    <property type="component" value="Unassembled WGS sequence"/>
</dbReference>
<accession>A0A286UTR8</accession>
<protein>
    <recommendedName>
        <fullName evidence="2">DUF6533 domain-containing protein</fullName>
    </recommendedName>
</protein>
<proteinExistence type="predicted"/>
<gene>
    <name evidence="3" type="ORF">PNOK_0003800</name>
</gene>
<dbReference type="OrthoDB" id="3038503at2759"/>